<feature type="region of interest" description="Disordered" evidence="1">
    <location>
        <begin position="48"/>
        <end position="76"/>
    </location>
</feature>
<comment type="caution">
    <text evidence="2">The sequence shown here is derived from an EMBL/GenBank/DDBJ whole genome shotgun (WGS) entry which is preliminary data.</text>
</comment>
<evidence type="ECO:0000313" key="3">
    <source>
        <dbReference type="Proteomes" id="UP001295684"/>
    </source>
</evidence>
<evidence type="ECO:0000256" key="1">
    <source>
        <dbReference type="SAM" id="MobiDB-lite"/>
    </source>
</evidence>
<name>A0AAD1UKD8_EUPCR</name>
<evidence type="ECO:0000313" key="2">
    <source>
        <dbReference type="EMBL" id="CAI2370988.1"/>
    </source>
</evidence>
<feature type="compositionally biased region" description="Basic residues" evidence="1">
    <location>
        <begin position="113"/>
        <end position="135"/>
    </location>
</feature>
<reference evidence="2" key="1">
    <citation type="submission" date="2023-07" db="EMBL/GenBank/DDBJ databases">
        <authorList>
            <consortium name="AG Swart"/>
            <person name="Singh M."/>
            <person name="Singh A."/>
            <person name="Seah K."/>
            <person name="Emmerich C."/>
        </authorList>
    </citation>
    <scope>NUCLEOTIDE SEQUENCE</scope>
    <source>
        <strain evidence="2">DP1</strain>
    </source>
</reference>
<dbReference type="AlphaFoldDB" id="A0AAD1UKD8"/>
<dbReference type="EMBL" id="CAMPGE010012207">
    <property type="protein sequence ID" value="CAI2370988.1"/>
    <property type="molecule type" value="Genomic_DNA"/>
</dbReference>
<gene>
    <name evidence="2" type="ORF">ECRASSUSDP1_LOCUS12308</name>
</gene>
<feature type="region of interest" description="Disordered" evidence="1">
    <location>
        <begin position="105"/>
        <end position="137"/>
    </location>
</feature>
<protein>
    <submittedName>
        <fullName evidence="2">Uncharacterized protein</fullName>
    </submittedName>
</protein>
<organism evidence="2 3">
    <name type="scientific">Euplotes crassus</name>
    <dbReference type="NCBI Taxonomy" id="5936"/>
    <lineage>
        <taxon>Eukaryota</taxon>
        <taxon>Sar</taxon>
        <taxon>Alveolata</taxon>
        <taxon>Ciliophora</taxon>
        <taxon>Intramacronucleata</taxon>
        <taxon>Spirotrichea</taxon>
        <taxon>Hypotrichia</taxon>
        <taxon>Euplotida</taxon>
        <taxon>Euplotidae</taxon>
        <taxon>Moneuplotes</taxon>
    </lineage>
</organism>
<dbReference type="Proteomes" id="UP001295684">
    <property type="component" value="Unassembled WGS sequence"/>
</dbReference>
<proteinExistence type="predicted"/>
<sequence>MQESNIRVRETSPPVSRRRSMRILKFKQDRDSLTTEDTDTGDKRLAFKQKIRSAKKRSPKKKKVAKKKIKPQKVKKKKKIYPPILVEITVDPAIVQQVREYRAKHGLPTSAKPKVKSQKANCKKPKKRSVRKDTKKRQDIFMVIKKQDDHYIFEDIQIVSQPVTKERNAIKCKRP</sequence>
<keyword evidence="3" id="KW-1185">Reference proteome</keyword>
<accession>A0AAD1UKD8</accession>